<dbReference type="Gene3D" id="3.40.366.10">
    <property type="entry name" value="Malonyl-Coenzyme A Acyl Carrier Protein, domain 2"/>
    <property type="match status" value="1"/>
</dbReference>
<comment type="catalytic activity">
    <reaction evidence="3 4">
        <text>holo-[ACP] + malonyl-CoA = malonyl-[ACP] + CoA</text>
        <dbReference type="Rhea" id="RHEA:41792"/>
        <dbReference type="Rhea" id="RHEA-COMP:9623"/>
        <dbReference type="Rhea" id="RHEA-COMP:9685"/>
        <dbReference type="ChEBI" id="CHEBI:57287"/>
        <dbReference type="ChEBI" id="CHEBI:57384"/>
        <dbReference type="ChEBI" id="CHEBI:64479"/>
        <dbReference type="ChEBI" id="CHEBI:78449"/>
        <dbReference type="EC" id="2.3.1.39"/>
    </reaction>
</comment>
<evidence type="ECO:0000259" key="6">
    <source>
        <dbReference type="SMART" id="SM00827"/>
    </source>
</evidence>
<dbReference type="SUPFAM" id="SSF52151">
    <property type="entry name" value="FabD/lysophospholipase-like"/>
    <property type="match status" value="1"/>
</dbReference>
<dbReference type="Gene3D" id="3.30.70.250">
    <property type="entry name" value="Malonyl-CoA ACP transacylase, ACP-binding"/>
    <property type="match status" value="1"/>
</dbReference>
<evidence type="ECO:0000313" key="7">
    <source>
        <dbReference type="EMBL" id="THB61266.1"/>
    </source>
</evidence>
<sequence>MTIAFVYSGQGAQYLGMGKEFFESSDNFKKNLEFANEQVSFDLLSVLFEDEGRLNQTEFTQPAILAVSVAISELIKEMCHIRPTAVAGLSLGEYTALVESQALSFEEALKLVQIRGRLMSQTVPDGVGAMAAVMGLDRQIVENVCQKCSGNELVVPANYNMPGQIVIAGHKNAVLRASEELLNEGAKKVIPLNVSGPFHTSLLKEASDELSLVLADINFKALQIPTYTNVNGHQIKDVSEIRDLLTKQVMSPVYWEDLVLQMIKDGVDTFIEVGPGRALSSFIKKIDRSVTVYNVENLKTLSKLQEKLGENNVKK</sequence>
<comment type="caution">
    <text evidence="7">The sequence shown here is derived from an EMBL/GenBank/DDBJ whole genome shotgun (WGS) entry which is preliminary data.</text>
</comment>
<dbReference type="SMART" id="SM00827">
    <property type="entry name" value="PKS_AT"/>
    <property type="match status" value="1"/>
</dbReference>
<proteinExistence type="inferred from homology"/>
<dbReference type="Proteomes" id="UP000310506">
    <property type="component" value="Unassembled WGS sequence"/>
</dbReference>
<evidence type="ECO:0000256" key="1">
    <source>
        <dbReference type="ARBA" id="ARBA00022679"/>
    </source>
</evidence>
<dbReference type="GO" id="GO:0004314">
    <property type="term" value="F:[acyl-carrier-protein] S-malonyltransferase activity"/>
    <property type="evidence" value="ECO:0007669"/>
    <property type="project" value="UniProtKB-EC"/>
</dbReference>
<organism evidence="7 8">
    <name type="scientific">Vagococcus silagei</name>
    <dbReference type="NCBI Taxonomy" id="2508885"/>
    <lineage>
        <taxon>Bacteria</taxon>
        <taxon>Bacillati</taxon>
        <taxon>Bacillota</taxon>
        <taxon>Bacilli</taxon>
        <taxon>Lactobacillales</taxon>
        <taxon>Enterococcaceae</taxon>
        <taxon>Vagococcus</taxon>
    </lineage>
</organism>
<dbReference type="PANTHER" id="PTHR42681:SF1">
    <property type="entry name" value="MALONYL-COA-ACYL CARRIER PROTEIN TRANSACYLASE, MITOCHONDRIAL"/>
    <property type="match status" value="1"/>
</dbReference>
<dbReference type="SUPFAM" id="SSF55048">
    <property type="entry name" value="Probable ACP-binding domain of malonyl-CoA ACP transacylase"/>
    <property type="match status" value="1"/>
</dbReference>
<dbReference type="NCBIfam" id="TIGR00128">
    <property type="entry name" value="fabD"/>
    <property type="match status" value="1"/>
</dbReference>
<comment type="similarity">
    <text evidence="4">Belongs to the fabD family.</text>
</comment>
<dbReference type="GO" id="GO:0005829">
    <property type="term" value="C:cytosol"/>
    <property type="evidence" value="ECO:0007669"/>
    <property type="project" value="TreeGrafter"/>
</dbReference>
<evidence type="ECO:0000313" key="8">
    <source>
        <dbReference type="Proteomes" id="UP000310506"/>
    </source>
</evidence>
<dbReference type="PANTHER" id="PTHR42681">
    <property type="entry name" value="MALONYL-COA-ACYL CARRIER PROTEIN TRANSACYLASE, MITOCHONDRIAL"/>
    <property type="match status" value="1"/>
</dbReference>
<reference evidence="7 8" key="1">
    <citation type="submission" date="2019-01" db="EMBL/GenBank/DDBJ databases">
        <title>Vagococcus silagei sp. nov. isolated from brewer's grain.</title>
        <authorList>
            <person name="Guu J.-R."/>
        </authorList>
    </citation>
    <scope>NUCLEOTIDE SEQUENCE [LARGE SCALE GENOMIC DNA]</scope>
    <source>
        <strain evidence="7 8">2B-2</strain>
    </source>
</reference>
<evidence type="ECO:0000256" key="2">
    <source>
        <dbReference type="ARBA" id="ARBA00023315"/>
    </source>
</evidence>
<dbReference type="InterPro" id="IPR024925">
    <property type="entry name" value="Malonyl_CoA-ACP_transAc"/>
</dbReference>
<dbReference type="InterPro" id="IPR016036">
    <property type="entry name" value="Malonyl_transacylase_ACP-bd"/>
</dbReference>
<evidence type="ECO:0000256" key="5">
    <source>
        <dbReference type="PIRSR" id="PIRSR000446-1"/>
    </source>
</evidence>
<dbReference type="InterPro" id="IPR016035">
    <property type="entry name" value="Acyl_Trfase/lysoPLipase"/>
</dbReference>
<name>A0A4S3B6R3_9ENTE</name>
<dbReference type="Pfam" id="PF00698">
    <property type="entry name" value="Acyl_transf_1"/>
    <property type="match status" value="1"/>
</dbReference>
<feature type="active site" evidence="5">
    <location>
        <position position="90"/>
    </location>
</feature>
<dbReference type="OrthoDB" id="9805460at2"/>
<feature type="domain" description="Malonyl-CoA:ACP transacylase (MAT)" evidence="6">
    <location>
        <begin position="6"/>
        <end position="308"/>
    </location>
</feature>
<dbReference type="PIRSF" id="PIRSF000446">
    <property type="entry name" value="Mct"/>
    <property type="match status" value="1"/>
</dbReference>
<evidence type="ECO:0000256" key="3">
    <source>
        <dbReference type="ARBA" id="ARBA00048462"/>
    </source>
</evidence>
<accession>A0A4S3B6R3</accession>
<dbReference type="InterPro" id="IPR014043">
    <property type="entry name" value="Acyl_transferase_dom"/>
</dbReference>
<dbReference type="InterPro" id="IPR004410">
    <property type="entry name" value="Malonyl_CoA-ACP_transAc_FabD"/>
</dbReference>
<keyword evidence="1 4" id="KW-0808">Transferase</keyword>
<dbReference type="AlphaFoldDB" id="A0A4S3B6R3"/>
<gene>
    <name evidence="7" type="primary">fabD</name>
    <name evidence="7" type="ORF">ESZ54_05835</name>
</gene>
<feature type="active site" evidence="5">
    <location>
        <position position="199"/>
    </location>
</feature>
<protein>
    <recommendedName>
        <fullName evidence="4">Malonyl CoA-acyl carrier protein transacylase</fullName>
        <ecNumber evidence="4">2.3.1.39</ecNumber>
    </recommendedName>
</protein>
<dbReference type="RefSeq" id="WP_136136730.1">
    <property type="nucleotide sequence ID" value="NZ_SDGV01000014.1"/>
</dbReference>
<dbReference type="InterPro" id="IPR050858">
    <property type="entry name" value="Mal-CoA-ACP_Trans/PKS_FabD"/>
</dbReference>
<dbReference type="EMBL" id="SDGV01000014">
    <property type="protein sequence ID" value="THB61266.1"/>
    <property type="molecule type" value="Genomic_DNA"/>
</dbReference>
<dbReference type="InterPro" id="IPR001227">
    <property type="entry name" value="Ac_transferase_dom_sf"/>
</dbReference>
<dbReference type="FunFam" id="3.30.70.250:FF:000001">
    <property type="entry name" value="Malonyl CoA-acyl carrier protein transacylase"/>
    <property type="match status" value="1"/>
</dbReference>
<dbReference type="EC" id="2.3.1.39" evidence="4"/>
<dbReference type="GO" id="GO:0006633">
    <property type="term" value="P:fatty acid biosynthetic process"/>
    <property type="evidence" value="ECO:0007669"/>
    <property type="project" value="TreeGrafter"/>
</dbReference>
<keyword evidence="8" id="KW-1185">Reference proteome</keyword>
<evidence type="ECO:0000256" key="4">
    <source>
        <dbReference type="PIRNR" id="PIRNR000446"/>
    </source>
</evidence>
<keyword evidence="2 4" id="KW-0012">Acyltransferase</keyword>